<evidence type="ECO:0000256" key="2">
    <source>
        <dbReference type="PIRSR" id="PIRSR613078-2"/>
    </source>
</evidence>
<evidence type="ECO:0008006" key="5">
    <source>
        <dbReference type="Google" id="ProtNLM"/>
    </source>
</evidence>
<dbReference type="InterPro" id="IPR029033">
    <property type="entry name" value="His_PPase_superfam"/>
</dbReference>
<gene>
    <name evidence="3" type="ORF">VW23_018600</name>
</gene>
<dbReference type="GO" id="GO:0016791">
    <property type="term" value="F:phosphatase activity"/>
    <property type="evidence" value="ECO:0007669"/>
    <property type="project" value="TreeGrafter"/>
</dbReference>
<evidence type="ECO:0000256" key="1">
    <source>
        <dbReference type="PIRSR" id="PIRSR613078-1"/>
    </source>
</evidence>
<dbReference type="PANTHER" id="PTHR48100:SF59">
    <property type="entry name" value="ADENOSYLCOBALAMIN_ALPHA-RIBAZOLE PHOSPHATASE"/>
    <property type="match status" value="1"/>
</dbReference>
<dbReference type="RefSeq" id="WP_069909845.1">
    <property type="nucleotide sequence ID" value="NZ_LAJE02000175.1"/>
</dbReference>
<dbReference type="InterPro" id="IPR050275">
    <property type="entry name" value="PGM_Phosphatase"/>
</dbReference>
<feature type="active site" description="Proton donor/acceptor" evidence="1">
    <location>
        <position position="97"/>
    </location>
</feature>
<feature type="binding site" evidence="2">
    <location>
        <position position="70"/>
    </location>
    <ligand>
        <name>substrate</name>
    </ligand>
</feature>
<comment type="caution">
    <text evidence="3">The sequence shown here is derived from an EMBL/GenBank/DDBJ whole genome shotgun (WGS) entry which is preliminary data.</text>
</comment>
<proteinExistence type="predicted"/>
<dbReference type="PANTHER" id="PTHR48100">
    <property type="entry name" value="BROAD-SPECIFICITY PHOSPHATASE YOR283W-RELATED"/>
    <property type="match status" value="1"/>
</dbReference>
<evidence type="ECO:0000313" key="4">
    <source>
        <dbReference type="Proteomes" id="UP000095463"/>
    </source>
</evidence>
<dbReference type="SUPFAM" id="SSF53254">
    <property type="entry name" value="Phosphoglycerate mutase-like"/>
    <property type="match status" value="1"/>
</dbReference>
<dbReference type="Gene3D" id="3.40.50.1240">
    <property type="entry name" value="Phosphoglycerate mutase-like"/>
    <property type="match status" value="1"/>
</dbReference>
<dbReference type="EMBL" id="LAJE02000175">
    <property type="protein sequence ID" value="OEO30977.1"/>
    <property type="molecule type" value="Genomic_DNA"/>
</dbReference>
<accession>A0A1E5XQU3</accession>
<dbReference type="SMART" id="SM00855">
    <property type="entry name" value="PGAM"/>
    <property type="match status" value="1"/>
</dbReference>
<sequence length="209" mass="23652">MSITWPELYFIRHGETDWNAEGRYQGSKDIPLNDIGRGQADLNGRLLVQILERAGRSPADFTWHASPLGRTRETMQRVRSAFSVPLPEVVFDRRLVEVSFGIYEGRLHTELSSGEMAIAGERDASFWDFRPPSGESYEDVAQRIRSFAADTLKGPAIIVAHGGILRILRRLIEDFPAERTVNWFPPQDSVVHFIEGKSVVYPAGHSWDD</sequence>
<reference evidence="3 4" key="1">
    <citation type="journal article" date="2015" name="Genome Announc.">
        <title>Genome Assemblies of Three Soil-Associated Devosia species: D. insulae, D. limi, and D. soli.</title>
        <authorList>
            <person name="Hassan Y.I."/>
            <person name="Lepp D."/>
            <person name="Zhou T."/>
        </authorList>
    </citation>
    <scope>NUCLEOTIDE SEQUENCE [LARGE SCALE GENOMIC DNA]</scope>
    <source>
        <strain evidence="3 4">DS-56</strain>
    </source>
</reference>
<keyword evidence="4" id="KW-1185">Reference proteome</keyword>
<dbReference type="OrthoDB" id="9781415at2"/>
<dbReference type="CDD" id="cd07067">
    <property type="entry name" value="HP_PGM_like"/>
    <property type="match status" value="1"/>
</dbReference>
<feature type="active site" description="Tele-phosphohistidine intermediate" evidence="1">
    <location>
        <position position="13"/>
    </location>
</feature>
<dbReference type="Pfam" id="PF00300">
    <property type="entry name" value="His_Phos_1"/>
    <property type="match status" value="1"/>
</dbReference>
<protein>
    <recommendedName>
        <fullName evidence="5">Phosphoglycerate mutase</fullName>
    </recommendedName>
</protein>
<dbReference type="AlphaFoldDB" id="A0A1E5XQU3"/>
<dbReference type="GO" id="GO:0005737">
    <property type="term" value="C:cytoplasm"/>
    <property type="evidence" value="ECO:0007669"/>
    <property type="project" value="TreeGrafter"/>
</dbReference>
<name>A0A1E5XQU3_9HYPH</name>
<organism evidence="3 4">
    <name type="scientific">Devosia insulae DS-56</name>
    <dbReference type="NCBI Taxonomy" id="1116389"/>
    <lineage>
        <taxon>Bacteria</taxon>
        <taxon>Pseudomonadati</taxon>
        <taxon>Pseudomonadota</taxon>
        <taxon>Alphaproteobacteria</taxon>
        <taxon>Hyphomicrobiales</taxon>
        <taxon>Devosiaceae</taxon>
        <taxon>Devosia</taxon>
    </lineage>
</organism>
<dbReference type="PIRSF" id="PIRSF000709">
    <property type="entry name" value="6PFK_2-Ptase"/>
    <property type="match status" value="1"/>
</dbReference>
<dbReference type="Proteomes" id="UP000095463">
    <property type="component" value="Unassembled WGS sequence"/>
</dbReference>
<dbReference type="InterPro" id="IPR013078">
    <property type="entry name" value="His_Pase_superF_clade-1"/>
</dbReference>
<feature type="binding site" evidence="2">
    <location>
        <begin position="12"/>
        <end position="19"/>
    </location>
    <ligand>
        <name>substrate</name>
    </ligand>
</feature>
<evidence type="ECO:0000313" key="3">
    <source>
        <dbReference type="EMBL" id="OEO30977.1"/>
    </source>
</evidence>